<sequence>MFNDTQTDASVRSLKGARNEIFWLDDPGRPEALPPLETHTTADLCVVGAGFSGLWTAVLAKEEHPDWSVVVLEGTRIAGGATGRNGGFCSASLTHGLANGLSRWPTEISTLLRLGNQNLDSIEDFIKQHGIDCEFIRSGDLALAVEPYQLNAIEEAAAAGRALGIDYHLLTSEQTRERVDSTTYLGGLFDPSGTAMLNPARLAWGLAKVAAELGVVIHEHTPVIDLKDQGASVSVFTRSGSVAASRVALATNAYPPLLRRISNYVVPVYDFVLMSQPLTTEQRASVGWQGREGLSDSGNQFHYYRITEDGRILWGGYDAVYHRSNGFGRQHEVDDESFKRLAAHFFQTFPQLAGLEFSHLWGGAIDTCSRFSAFWGKAHGGKTAYVTGYTGLGVGSSRFGAEVMLDLLHDRQTERTELQMVKKKPKPFPPEPVRSIGIDWTTRSLKSADRNGGRRNLWLRTLDRFGLGFDS</sequence>
<dbReference type="PANTHER" id="PTHR13847:SF281">
    <property type="entry name" value="FAD DEPENDENT OXIDOREDUCTASE DOMAIN-CONTAINING PROTEIN"/>
    <property type="match status" value="1"/>
</dbReference>
<protein>
    <submittedName>
        <fullName evidence="2">Unannotated protein</fullName>
    </submittedName>
</protein>
<dbReference type="EMBL" id="CAFABK010000085">
    <property type="protein sequence ID" value="CAB4834286.1"/>
    <property type="molecule type" value="Genomic_DNA"/>
</dbReference>
<dbReference type="PANTHER" id="PTHR13847">
    <property type="entry name" value="SARCOSINE DEHYDROGENASE-RELATED"/>
    <property type="match status" value="1"/>
</dbReference>
<dbReference type="SUPFAM" id="SSF51905">
    <property type="entry name" value="FAD/NAD(P)-binding domain"/>
    <property type="match status" value="1"/>
</dbReference>
<dbReference type="Gene3D" id="3.50.50.60">
    <property type="entry name" value="FAD/NAD(P)-binding domain"/>
    <property type="match status" value="1"/>
</dbReference>
<dbReference type="Gene3D" id="3.30.9.10">
    <property type="entry name" value="D-Amino Acid Oxidase, subunit A, domain 2"/>
    <property type="match status" value="1"/>
</dbReference>
<reference evidence="2" key="1">
    <citation type="submission" date="2020-05" db="EMBL/GenBank/DDBJ databases">
        <authorList>
            <person name="Chiriac C."/>
            <person name="Salcher M."/>
            <person name="Ghai R."/>
            <person name="Kavagutti S V."/>
        </authorList>
    </citation>
    <scope>NUCLEOTIDE SEQUENCE</scope>
</reference>
<dbReference type="AlphaFoldDB" id="A0A6J7AMV9"/>
<dbReference type="GO" id="GO:0005737">
    <property type="term" value="C:cytoplasm"/>
    <property type="evidence" value="ECO:0007669"/>
    <property type="project" value="TreeGrafter"/>
</dbReference>
<evidence type="ECO:0000313" key="2">
    <source>
        <dbReference type="EMBL" id="CAB4834286.1"/>
    </source>
</evidence>
<accession>A0A6J7AMV9</accession>
<gene>
    <name evidence="2" type="ORF">UFOPK3204_01451</name>
</gene>
<evidence type="ECO:0000259" key="1">
    <source>
        <dbReference type="Pfam" id="PF01266"/>
    </source>
</evidence>
<name>A0A6J7AMV9_9ZZZZ</name>
<proteinExistence type="predicted"/>
<dbReference type="Pfam" id="PF01266">
    <property type="entry name" value="DAO"/>
    <property type="match status" value="1"/>
</dbReference>
<dbReference type="InterPro" id="IPR036188">
    <property type="entry name" value="FAD/NAD-bd_sf"/>
</dbReference>
<feature type="domain" description="FAD dependent oxidoreductase" evidence="1">
    <location>
        <begin position="43"/>
        <end position="406"/>
    </location>
</feature>
<organism evidence="2">
    <name type="scientific">freshwater metagenome</name>
    <dbReference type="NCBI Taxonomy" id="449393"/>
    <lineage>
        <taxon>unclassified sequences</taxon>
        <taxon>metagenomes</taxon>
        <taxon>ecological metagenomes</taxon>
    </lineage>
</organism>
<dbReference type="InterPro" id="IPR006076">
    <property type="entry name" value="FAD-dep_OxRdtase"/>
</dbReference>